<evidence type="ECO:0000313" key="4">
    <source>
        <dbReference type="Proteomes" id="UP000654075"/>
    </source>
</evidence>
<evidence type="ECO:0000256" key="2">
    <source>
        <dbReference type="SAM" id="SignalP"/>
    </source>
</evidence>
<evidence type="ECO:0000313" key="3">
    <source>
        <dbReference type="EMBL" id="CAE8606178.1"/>
    </source>
</evidence>
<keyword evidence="2" id="KW-0732">Signal</keyword>
<dbReference type="InterPro" id="IPR013783">
    <property type="entry name" value="Ig-like_fold"/>
</dbReference>
<evidence type="ECO:0008006" key="5">
    <source>
        <dbReference type="Google" id="ProtNLM"/>
    </source>
</evidence>
<keyword evidence="4" id="KW-1185">Reference proteome</keyword>
<feature type="region of interest" description="Disordered" evidence="1">
    <location>
        <begin position="70"/>
        <end position="89"/>
    </location>
</feature>
<feature type="chain" id="PRO_5032364002" description="Fibronectin type-III domain-containing protein" evidence="2">
    <location>
        <begin position="23"/>
        <end position="553"/>
    </location>
</feature>
<accession>A0A813F7C3</accession>
<name>A0A813F7C3_POLGL</name>
<organism evidence="3 4">
    <name type="scientific">Polarella glacialis</name>
    <name type="common">Dinoflagellate</name>
    <dbReference type="NCBI Taxonomy" id="89957"/>
    <lineage>
        <taxon>Eukaryota</taxon>
        <taxon>Sar</taxon>
        <taxon>Alveolata</taxon>
        <taxon>Dinophyceae</taxon>
        <taxon>Suessiales</taxon>
        <taxon>Suessiaceae</taxon>
        <taxon>Polarella</taxon>
    </lineage>
</organism>
<dbReference type="EMBL" id="CAJNNV010018770">
    <property type="protein sequence ID" value="CAE8606178.1"/>
    <property type="molecule type" value="Genomic_DNA"/>
</dbReference>
<dbReference type="Proteomes" id="UP000654075">
    <property type="component" value="Unassembled WGS sequence"/>
</dbReference>
<reference evidence="3" key="1">
    <citation type="submission" date="2021-02" db="EMBL/GenBank/DDBJ databases">
        <authorList>
            <person name="Dougan E. K."/>
            <person name="Rhodes N."/>
            <person name="Thang M."/>
            <person name="Chan C."/>
        </authorList>
    </citation>
    <scope>NUCLEOTIDE SEQUENCE</scope>
</reference>
<comment type="caution">
    <text evidence="3">The sequence shown here is derived from an EMBL/GenBank/DDBJ whole genome shotgun (WGS) entry which is preliminary data.</text>
</comment>
<dbReference type="Gene3D" id="2.60.40.10">
    <property type="entry name" value="Immunoglobulins"/>
    <property type="match status" value="1"/>
</dbReference>
<proteinExistence type="predicted"/>
<dbReference type="AlphaFoldDB" id="A0A813F7C3"/>
<evidence type="ECO:0000256" key="1">
    <source>
        <dbReference type="SAM" id="MobiDB-lite"/>
    </source>
</evidence>
<sequence length="553" mass="59174">MTLTSFAKSLLLGAILPWQALSAVPGGFEEAIEALGADDECLSTTSANSPPCAVNALQLSGNKIVEEAAAQRSHVENQEEQAGSGSEECPHTTNFGCTWSSTVGLTVSWPAAVDAKEYDVHIGFGRGAAPFLSQTSRGSCTTLQDLKPATEYTFTVYKVASVWPESWAPWVPHGRYFKCRTAPLKNNQAWVMPPNAADPDSISVNLDRDAPVLREGLSAYEIEWKLSGSSDAWQSEKFDPWQTVKINGLPASSVFDVRAFPVWFGSLRGMASEVVVHRTASESVSSFYVYRSAASGDEAGLTEKNAASLEAMAKAAPILALLKAIGQHGSAKAKELQPHTIMRYCVHKPADKPFADYTSCDKSQCRCMMFWDRCYVHASTDSCNPYFGGPGVTAANIGKLSAESDCNCSAEAANYSSHAVGRATDYSPSAFNKWSSGEVLPHQYGGPELQKLASAGAKIESCSYPEGTKYSEVGYRYSFPGPGQCPPGVSPASGQCGWSLSPSHSVISNHDLVGELTKDQAWTAGKDFSQVSAEAIGNLFKPVLANPQRCCGC</sequence>
<protein>
    <recommendedName>
        <fullName evidence="5">Fibronectin type-III domain-containing protein</fullName>
    </recommendedName>
</protein>
<feature type="signal peptide" evidence="2">
    <location>
        <begin position="1"/>
        <end position="22"/>
    </location>
</feature>
<gene>
    <name evidence="3" type="ORF">PGLA1383_LOCUS24166</name>
</gene>